<feature type="domain" description="LicD/FKTN/FKRP nucleotidyltransferase" evidence="1">
    <location>
        <begin position="177"/>
        <end position="220"/>
    </location>
</feature>
<dbReference type="GO" id="GO:0009100">
    <property type="term" value="P:glycoprotein metabolic process"/>
    <property type="evidence" value="ECO:0007669"/>
    <property type="project" value="UniProtKB-ARBA"/>
</dbReference>
<dbReference type="AlphaFoldDB" id="A0A413Z0H5"/>
<dbReference type="PANTHER" id="PTHR43404:SF2">
    <property type="entry name" value="LIPOPOLYSACCHARIDE CHOLINEPHOSPHOTRANSFERASE LICD"/>
    <property type="match status" value="1"/>
</dbReference>
<dbReference type="RefSeq" id="WP_118351544.1">
    <property type="nucleotide sequence ID" value="NZ_QRWW01000003.1"/>
</dbReference>
<evidence type="ECO:0000259" key="1">
    <source>
        <dbReference type="Pfam" id="PF04991"/>
    </source>
</evidence>
<dbReference type="PANTHER" id="PTHR43404">
    <property type="entry name" value="LIPOPOLYSACCHARIDE CHOLINEPHOSPHOTRANSFERASE LICD"/>
    <property type="match status" value="1"/>
</dbReference>
<dbReference type="Gene3D" id="3.40.50.720">
    <property type="entry name" value="NAD(P)-binding Rossmann-like Domain"/>
    <property type="match status" value="1"/>
</dbReference>
<evidence type="ECO:0000313" key="2">
    <source>
        <dbReference type="EMBL" id="RHC14794.1"/>
    </source>
</evidence>
<evidence type="ECO:0000313" key="3">
    <source>
        <dbReference type="Proteomes" id="UP000285844"/>
    </source>
</evidence>
<dbReference type="SUPFAM" id="SSF53756">
    <property type="entry name" value="UDP-Glycosyltransferase/glycogen phosphorylase"/>
    <property type="match status" value="1"/>
</dbReference>
<dbReference type="Pfam" id="PF04991">
    <property type="entry name" value="LicD"/>
    <property type="match status" value="1"/>
</dbReference>
<dbReference type="Proteomes" id="UP000285844">
    <property type="component" value="Unassembled WGS sequence"/>
</dbReference>
<accession>A0A413Z0H5</accession>
<dbReference type="InterPro" id="IPR052942">
    <property type="entry name" value="LPS_cholinephosphotransferase"/>
</dbReference>
<gene>
    <name evidence="2" type="ORF">DW858_02965</name>
</gene>
<comment type="caution">
    <text evidence="2">The sequence shown here is derived from an EMBL/GenBank/DDBJ whole genome shotgun (WGS) entry which is preliminary data.</text>
</comment>
<sequence>MDKLIIFGAGNYGKKAYEKLQYKDIAFYVDNNTGLRGKTLYDIKILDFDTYKTIAQEYSLIIGLSENREKELMEQLFQNEIKDFVLYSEIDDYLSGKICLNSELREKHLMSLLEYYKKKEIILEKKNKILMNNVDIRHLKPARGYIRKIQLKMLSFAQDIFSDLPNEIHPFLVAENVLGYTRNNGFIPWGDDVNFGMMRDSYNKFIDYYEENYKVFISDVDYRKEYSEPKYIDRLLNAYPDEDFMVVFPCYLQVNRGKTLYDRKVCNIFCFDSFKPDYEFREYKDKILQINDRIMNIYFSVERINYIKNELKVINDKFDPEGENIYFSLDSMLAIKRNNDSWIKKDCIFPLKAVDYDGYKFYVPNNSDEYIKYEYKNYDEFPSDYGVTTRDYIYDLYVTVEFYIIDSFEIYHFLPLYRLLREKGVYAIFVLEDESRNASGKWVDYKNAKQILDDKEVEYSEYYNEKADIVFTTQGVEILTKYSHSIKIALAYGPAFNNDDFLITPKSTIGFDYKFVNGEFQKDILSEKNYINKEHIINVGYPKHYGYKYSIENKDKVLKELNINTEKQILVYLPTWDHDPSVEAYYDEIMKLKEQYFVVTKPHHCTFRLESQAERLKKIYELSDVVLDGNYDFEKAVIIADVLLCDATSGASTESRVLNPEARLVLLSTRTDIKEYFYSEIEDFADAVVNNPNDLLGVMDGLDVRQKDWKYIIDMDKDEEDLWHVMKTIIKDNHLNKL</sequence>
<organism evidence="2 3">
    <name type="scientific">Lachnospira eligens</name>
    <dbReference type="NCBI Taxonomy" id="39485"/>
    <lineage>
        <taxon>Bacteria</taxon>
        <taxon>Bacillati</taxon>
        <taxon>Bacillota</taxon>
        <taxon>Clostridia</taxon>
        <taxon>Lachnospirales</taxon>
        <taxon>Lachnospiraceae</taxon>
        <taxon>Lachnospira</taxon>
    </lineage>
</organism>
<protein>
    <recommendedName>
        <fullName evidence="1">LicD/FKTN/FKRP nucleotidyltransferase domain-containing protein</fullName>
    </recommendedName>
</protein>
<reference evidence="2 3" key="1">
    <citation type="submission" date="2018-08" db="EMBL/GenBank/DDBJ databases">
        <title>A genome reference for cultivated species of the human gut microbiota.</title>
        <authorList>
            <person name="Zou Y."/>
            <person name="Xue W."/>
            <person name="Luo G."/>
        </authorList>
    </citation>
    <scope>NUCLEOTIDE SEQUENCE [LARGE SCALE GENOMIC DNA]</scope>
    <source>
        <strain evidence="2 3">AM37-3BH</strain>
    </source>
</reference>
<proteinExistence type="predicted"/>
<dbReference type="InterPro" id="IPR007074">
    <property type="entry name" value="LicD/FKTN/FKRP_NTP_transf"/>
</dbReference>
<name>A0A413Z0H5_9FIRM</name>
<dbReference type="EMBL" id="QSHM01000002">
    <property type="protein sequence ID" value="RHC14794.1"/>
    <property type="molecule type" value="Genomic_DNA"/>
</dbReference>